<dbReference type="EMBL" id="FUEG01000043">
    <property type="protein sequence ID" value="SJL17367.1"/>
    <property type="molecule type" value="Genomic_DNA"/>
</dbReference>
<reference evidence="3" key="1">
    <citation type="journal article" date="2017" name="Nat. Ecol. Evol.">
        <title>Genome expansion and lineage-specific genetic innovations in the forest pathogenic fungi Armillaria.</title>
        <authorList>
            <person name="Sipos G."/>
            <person name="Prasanna A.N."/>
            <person name="Walter M.C."/>
            <person name="O'Connor E."/>
            <person name="Balint B."/>
            <person name="Krizsan K."/>
            <person name="Kiss B."/>
            <person name="Hess J."/>
            <person name="Varga T."/>
            <person name="Slot J."/>
            <person name="Riley R."/>
            <person name="Boka B."/>
            <person name="Rigling D."/>
            <person name="Barry K."/>
            <person name="Lee J."/>
            <person name="Mihaltcheva S."/>
            <person name="LaButti K."/>
            <person name="Lipzen A."/>
            <person name="Waldron R."/>
            <person name="Moloney N.M."/>
            <person name="Sperisen C."/>
            <person name="Kredics L."/>
            <person name="Vagvoelgyi C."/>
            <person name="Patrignani A."/>
            <person name="Fitzpatrick D."/>
            <person name="Nagy I."/>
            <person name="Doyle S."/>
            <person name="Anderson J.B."/>
            <person name="Grigoriev I.V."/>
            <person name="Gueldener U."/>
            <person name="Muensterkoetter M."/>
            <person name="Nagy L.G."/>
        </authorList>
    </citation>
    <scope>NUCLEOTIDE SEQUENCE [LARGE SCALE GENOMIC DNA]</scope>
    <source>
        <strain evidence="3">C18/9</strain>
    </source>
</reference>
<evidence type="ECO:0000313" key="3">
    <source>
        <dbReference type="Proteomes" id="UP000219338"/>
    </source>
</evidence>
<sequence length="140" mass="15794">MSLQQNLRSSRRALTNCGPITGSPATFTRHRWVAGPVSIVDALKNRRAIPTDSGDHKKPRNRMNTDLKAGLGPQENDWRRGPSSRRAPDTFGKMDRVLSRGRITMPQNCTTSTSPADQSKWEEHLQDLPFVRTRLSSSRR</sequence>
<evidence type="ECO:0000313" key="2">
    <source>
        <dbReference type="EMBL" id="SJL17367.1"/>
    </source>
</evidence>
<keyword evidence="3" id="KW-1185">Reference proteome</keyword>
<dbReference type="OrthoDB" id="10618971at2759"/>
<gene>
    <name evidence="2" type="ORF">ARMOST_20917</name>
</gene>
<evidence type="ECO:0000256" key="1">
    <source>
        <dbReference type="SAM" id="MobiDB-lite"/>
    </source>
</evidence>
<feature type="compositionally biased region" description="Basic and acidic residues" evidence="1">
    <location>
        <begin position="76"/>
        <end position="98"/>
    </location>
</feature>
<feature type="compositionally biased region" description="Polar residues" evidence="1">
    <location>
        <begin position="105"/>
        <end position="117"/>
    </location>
</feature>
<feature type="region of interest" description="Disordered" evidence="1">
    <location>
        <begin position="45"/>
        <end position="124"/>
    </location>
</feature>
<protein>
    <submittedName>
        <fullName evidence="2">Uncharacterized protein</fullName>
    </submittedName>
</protein>
<proteinExistence type="predicted"/>
<name>A0A284S8M2_ARMOS</name>
<organism evidence="2 3">
    <name type="scientific">Armillaria ostoyae</name>
    <name type="common">Armillaria root rot fungus</name>
    <dbReference type="NCBI Taxonomy" id="47428"/>
    <lineage>
        <taxon>Eukaryota</taxon>
        <taxon>Fungi</taxon>
        <taxon>Dikarya</taxon>
        <taxon>Basidiomycota</taxon>
        <taxon>Agaricomycotina</taxon>
        <taxon>Agaricomycetes</taxon>
        <taxon>Agaricomycetidae</taxon>
        <taxon>Agaricales</taxon>
        <taxon>Marasmiineae</taxon>
        <taxon>Physalacriaceae</taxon>
        <taxon>Armillaria</taxon>
    </lineage>
</organism>
<dbReference type="AlphaFoldDB" id="A0A284S8M2"/>
<dbReference type="Proteomes" id="UP000219338">
    <property type="component" value="Unassembled WGS sequence"/>
</dbReference>
<accession>A0A284S8M2</accession>